<evidence type="ECO:0000256" key="1">
    <source>
        <dbReference type="ARBA" id="ARBA00022491"/>
    </source>
</evidence>
<dbReference type="GO" id="GO:0004252">
    <property type="term" value="F:serine-type endopeptidase activity"/>
    <property type="evidence" value="ECO:0007669"/>
    <property type="project" value="InterPro"/>
</dbReference>
<dbReference type="InterPro" id="IPR036286">
    <property type="entry name" value="LexA/Signal_pep-like_sf"/>
</dbReference>
<keyword evidence="1" id="KW-0678">Repressor</keyword>
<name>A0A0G0GVZ3_9BACT</name>
<dbReference type="InterPro" id="IPR006200">
    <property type="entry name" value="LexA"/>
</dbReference>
<comment type="caution">
    <text evidence="12">The sequence shown here is derived from an EMBL/GenBank/DDBJ whole genome shotgun (WGS) entry which is preliminary data.</text>
</comment>
<dbReference type="AlphaFoldDB" id="A0A0G0GVZ3"/>
<organism evidence="12 13">
    <name type="scientific">candidate division WS6 bacterium GW2011_GWA2_37_6</name>
    <dbReference type="NCBI Taxonomy" id="1619087"/>
    <lineage>
        <taxon>Bacteria</taxon>
        <taxon>Candidatus Dojkabacteria</taxon>
    </lineage>
</organism>
<evidence type="ECO:0000256" key="4">
    <source>
        <dbReference type="ARBA" id="ARBA00022801"/>
    </source>
</evidence>
<dbReference type="SUPFAM" id="SSF46785">
    <property type="entry name" value="Winged helix' DNA-binding domain"/>
    <property type="match status" value="1"/>
</dbReference>
<feature type="non-terminal residue" evidence="12">
    <location>
        <position position="1"/>
    </location>
</feature>
<dbReference type="GO" id="GO:0003677">
    <property type="term" value="F:DNA binding"/>
    <property type="evidence" value="ECO:0007669"/>
    <property type="project" value="UniProtKB-KW"/>
</dbReference>
<gene>
    <name evidence="12" type="ORF">US52_C0067G0001</name>
</gene>
<evidence type="ECO:0000256" key="2">
    <source>
        <dbReference type="ARBA" id="ARBA00022705"/>
    </source>
</evidence>
<keyword evidence="6" id="KW-0238">DNA-binding</keyword>
<dbReference type="GO" id="GO:0009432">
    <property type="term" value="P:SOS response"/>
    <property type="evidence" value="ECO:0007669"/>
    <property type="project" value="UniProtKB-KW"/>
</dbReference>
<dbReference type="PANTHER" id="PTHR33516:SF2">
    <property type="entry name" value="LEXA REPRESSOR-RELATED"/>
    <property type="match status" value="1"/>
</dbReference>
<dbReference type="Pfam" id="PF00717">
    <property type="entry name" value="Peptidase_S24"/>
    <property type="match status" value="1"/>
</dbReference>
<keyword evidence="2" id="KW-0235">DNA replication</keyword>
<dbReference type="SUPFAM" id="SSF51306">
    <property type="entry name" value="LexA/Signal peptidase"/>
    <property type="match status" value="1"/>
</dbReference>
<feature type="domain" description="LexA repressor DNA-binding" evidence="11">
    <location>
        <begin position="3"/>
        <end position="37"/>
    </location>
</feature>
<keyword evidence="8" id="KW-0234">DNA repair</keyword>
<proteinExistence type="predicted"/>
<evidence type="ECO:0000259" key="10">
    <source>
        <dbReference type="Pfam" id="PF00717"/>
    </source>
</evidence>
<evidence type="ECO:0000256" key="8">
    <source>
        <dbReference type="ARBA" id="ARBA00023204"/>
    </source>
</evidence>
<dbReference type="CDD" id="cd06529">
    <property type="entry name" value="S24_LexA-like"/>
    <property type="match status" value="1"/>
</dbReference>
<dbReference type="NCBIfam" id="TIGR00498">
    <property type="entry name" value="lexA"/>
    <property type="match status" value="1"/>
</dbReference>
<dbReference type="EMBL" id="LBTH01000067">
    <property type="protein sequence ID" value="KKQ34217.1"/>
    <property type="molecule type" value="Genomic_DNA"/>
</dbReference>
<keyword evidence="7" id="KW-0804">Transcription</keyword>
<dbReference type="InterPro" id="IPR006199">
    <property type="entry name" value="LexA_DNA-bd_dom"/>
</dbReference>
<dbReference type="InterPro" id="IPR039418">
    <property type="entry name" value="LexA-like"/>
</dbReference>
<sequence length="186" mass="20267">SVSPTLEEIGEIVGIDSRAGVHHHLGILEEKGYISRGSKNRDITIKDEISFTSIPVLGVANAGEPLAIAEEDNMGCLEIDSRILKNKGNLFAVKIKGDSMNQVVINKTTLVDDSYAIVDKDEDYNEGDIVLAIINNGATIKRLRYIDNAVVLVPDSSNPKHQPIYIKDSEGLFINGKIVLVLQSVQ</sequence>
<keyword evidence="12" id="KW-0645">Protease</keyword>
<keyword evidence="4" id="KW-0378">Hydrolase</keyword>
<protein>
    <submittedName>
        <fullName evidence="12">SOS-response repressor and protease LexA</fullName>
    </submittedName>
</protein>
<evidence type="ECO:0000256" key="6">
    <source>
        <dbReference type="ARBA" id="ARBA00023125"/>
    </source>
</evidence>
<dbReference type="Pfam" id="PF01726">
    <property type="entry name" value="LexA_DNA_bind"/>
    <property type="match status" value="1"/>
</dbReference>
<keyword evidence="5" id="KW-0805">Transcription regulation</keyword>
<dbReference type="Proteomes" id="UP000034852">
    <property type="component" value="Unassembled WGS sequence"/>
</dbReference>
<accession>A0A0G0GVZ3</accession>
<dbReference type="GO" id="GO:0006508">
    <property type="term" value="P:proteolysis"/>
    <property type="evidence" value="ECO:0007669"/>
    <property type="project" value="UniProtKB-KW"/>
</dbReference>
<dbReference type="GO" id="GO:0006281">
    <property type="term" value="P:DNA repair"/>
    <property type="evidence" value="ECO:0007669"/>
    <property type="project" value="UniProtKB-KW"/>
</dbReference>
<evidence type="ECO:0000256" key="9">
    <source>
        <dbReference type="ARBA" id="ARBA00023236"/>
    </source>
</evidence>
<evidence type="ECO:0000256" key="3">
    <source>
        <dbReference type="ARBA" id="ARBA00022763"/>
    </source>
</evidence>
<dbReference type="Gene3D" id="2.10.109.10">
    <property type="entry name" value="Umud Fragment, subunit A"/>
    <property type="match status" value="1"/>
</dbReference>
<dbReference type="InterPro" id="IPR036388">
    <property type="entry name" value="WH-like_DNA-bd_sf"/>
</dbReference>
<dbReference type="GO" id="GO:0045892">
    <property type="term" value="P:negative regulation of DNA-templated transcription"/>
    <property type="evidence" value="ECO:0007669"/>
    <property type="project" value="InterPro"/>
</dbReference>
<keyword evidence="9" id="KW-0742">SOS response</keyword>
<feature type="domain" description="Peptidase S24/S26A/S26B/S26C" evidence="10">
    <location>
        <begin position="55"/>
        <end position="179"/>
    </location>
</feature>
<evidence type="ECO:0000313" key="13">
    <source>
        <dbReference type="Proteomes" id="UP000034852"/>
    </source>
</evidence>
<evidence type="ECO:0000313" key="12">
    <source>
        <dbReference type="EMBL" id="KKQ34217.1"/>
    </source>
</evidence>
<evidence type="ECO:0000259" key="11">
    <source>
        <dbReference type="Pfam" id="PF01726"/>
    </source>
</evidence>
<dbReference type="Gene3D" id="1.10.10.10">
    <property type="entry name" value="Winged helix-like DNA-binding domain superfamily/Winged helix DNA-binding domain"/>
    <property type="match status" value="1"/>
</dbReference>
<dbReference type="PANTHER" id="PTHR33516">
    <property type="entry name" value="LEXA REPRESSOR"/>
    <property type="match status" value="1"/>
</dbReference>
<evidence type="ECO:0000256" key="7">
    <source>
        <dbReference type="ARBA" id="ARBA00023163"/>
    </source>
</evidence>
<dbReference type="GO" id="GO:0006260">
    <property type="term" value="P:DNA replication"/>
    <property type="evidence" value="ECO:0007669"/>
    <property type="project" value="UniProtKB-KW"/>
</dbReference>
<evidence type="ECO:0000256" key="5">
    <source>
        <dbReference type="ARBA" id="ARBA00023015"/>
    </source>
</evidence>
<dbReference type="InterPro" id="IPR015927">
    <property type="entry name" value="Peptidase_S24_S26A/B/C"/>
</dbReference>
<keyword evidence="3" id="KW-0227">DNA damage</keyword>
<dbReference type="InterPro" id="IPR036390">
    <property type="entry name" value="WH_DNA-bd_sf"/>
</dbReference>
<dbReference type="InterPro" id="IPR050077">
    <property type="entry name" value="LexA_repressor"/>
</dbReference>
<reference evidence="12 13" key="1">
    <citation type="journal article" date="2015" name="Nature">
        <title>rRNA introns, odd ribosomes, and small enigmatic genomes across a large radiation of phyla.</title>
        <authorList>
            <person name="Brown C.T."/>
            <person name="Hug L.A."/>
            <person name="Thomas B.C."/>
            <person name="Sharon I."/>
            <person name="Castelle C.J."/>
            <person name="Singh A."/>
            <person name="Wilkins M.J."/>
            <person name="Williams K.H."/>
            <person name="Banfield J.F."/>
        </authorList>
    </citation>
    <scope>NUCLEOTIDE SEQUENCE [LARGE SCALE GENOMIC DNA]</scope>
</reference>